<dbReference type="PANTHER" id="PTHR21180:SF32">
    <property type="entry name" value="ENDONUCLEASE_EXONUCLEASE_PHOSPHATASE FAMILY DOMAIN-CONTAINING PROTEIN 1"/>
    <property type="match status" value="1"/>
</dbReference>
<dbReference type="NCBIfam" id="TIGR00426">
    <property type="entry name" value="competence protein ComEA helix-hairpin-helix repeat region"/>
    <property type="match status" value="1"/>
</dbReference>
<feature type="transmembrane region" description="Helical" evidence="1">
    <location>
        <begin position="15"/>
        <end position="37"/>
    </location>
</feature>
<gene>
    <name evidence="3" type="ORF">T9R20_09030</name>
</gene>
<keyword evidence="1" id="KW-1133">Transmembrane helix</keyword>
<proteinExistence type="predicted"/>
<accession>A0ABZ0V9T5</accession>
<feature type="domain" description="Helix-hairpin-helix DNA-binding motif class 1" evidence="2">
    <location>
        <begin position="159"/>
        <end position="178"/>
    </location>
</feature>
<keyword evidence="3" id="KW-0238">DNA-binding</keyword>
<keyword evidence="1" id="KW-0472">Membrane</keyword>
<dbReference type="Pfam" id="PF10531">
    <property type="entry name" value="SLBB"/>
    <property type="match status" value="1"/>
</dbReference>
<dbReference type="InterPro" id="IPR051675">
    <property type="entry name" value="Endo/Exo/Phosphatase_dom_1"/>
</dbReference>
<dbReference type="Gene3D" id="3.10.560.10">
    <property type="entry name" value="Outer membrane lipoprotein wza domain like"/>
    <property type="match status" value="1"/>
</dbReference>
<dbReference type="SUPFAM" id="SSF47781">
    <property type="entry name" value="RuvA domain 2-like"/>
    <property type="match status" value="1"/>
</dbReference>
<dbReference type="Gene3D" id="1.10.150.280">
    <property type="entry name" value="AF1531-like domain"/>
    <property type="match status" value="1"/>
</dbReference>
<sequence length="211" mass="21283">MTADGAEGRPTVRRLGLGAAVVVVLVAIAITVGIGIFRSALAPVDEIPLPPPTDLTSEPGAAAAPSPAGLVVHITGAVAAPGVYILPDGARVLDVVAAAGGLLETAEPRSVNLARPVVDGEQLVVSQVGEAAPGEPVAPVDATTGSAGGKVNLNTADEAMLDTLPRIGPALAQRIIAWREENGPFTSVDDLLAVSGFGEKMVESLRDLVVW</sequence>
<dbReference type="Proteomes" id="UP001324533">
    <property type="component" value="Chromosome"/>
</dbReference>
<protein>
    <submittedName>
        <fullName evidence="3">ComEA family DNA-binding protein</fullName>
    </submittedName>
</protein>
<reference evidence="3 4" key="1">
    <citation type="submission" date="2023-06" db="EMBL/GenBank/DDBJ databases">
        <title>Rock-solubilizing bacteria, Microbacterium invictum, promotes re-establishment of vegetation in rocky wasteland by accelerating rock bio-weathering and reshaping soil bacterial community.</title>
        <authorList>
            <person name="Liu C."/>
        </authorList>
    </citation>
    <scope>NUCLEOTIDE SEQUENCE [LARGE SCALE GENOMIC DNA]</scope>
    <source>
        <strain evidence="3 4">X-18</strain>
    </source>
</reference>
<organism evidence="3 4">
    <name type="scientific">Microbacterium invictum</name>
    <dbReference type="NCBI Taxonomy" id="515415"/>
    <lineage>
        <taxon>Bacteria</taxon>
        <taxon>Bacillati</taxon>
        <taxon>Actinomycetota</taxon>
        <taxon>Actinomycetes</taxon>
        <taxon>Micrococcales</taxon>
        <taxon>Microbacteriaceae</taxon>
        <taxon>Microbacterium</taxon>
    </lineage>
</organism>
<keyword evidence="4" id="KW-1185">Reference proteome</keyword>
<dbReference type="RefSeq" id="WP_322408984.1">
    <property type="nucleotide sequence ID" value="NZ_CP139779.1"/>
</dbReference>
<dbReference type="InterPro" id="IPR010994">
    <property type="entry name" value="RuvA_2-like"/>
</dbReference>
<name>A0ABZ0V9T5_9MICO</name>
<dbReference type="InterPro" id="IPR019554">
    <property type="entry name" value="Soluble_ligand-bd"/>
</dbReference>
<dbReference type="SMART" id="SM00278">
    <property type="entry name" value="HhH1"/>
    <property type="match status" value="2"/>
</dbReference>
<keyword evidence="1" id="KW-0812">Transmembrane</keyword>
<evidence type="ECO:0000259" key="2">
    <source>
        <dbReference type="SMART" id="SM00278"/>
    </source>
</evidence>
<dbReference type="InterPro" id="IPR004509">
    <property type="entry name" value="Competence_ComEA_HhH"/>
</dbReference>
<dbReference type="Pfam" id="PF12836">
    <property type="entry name" value="HHH_3"/>
    <property type="match status" value="1"/>
</dbReference>
<dbReference type="GO" id="GO:0003677">
    <property type="term" value="F:DNA binding"/>
    <property type="evidence" value="ECO:0007669"/>
    <property type="project" value="UniProtKB-KW"/>
</dbReference>
<evidence type="ECO:0000256" key="1">
    <source>
        <dbReference type="SAM" id="Phobius"/>
    </source>
</evidence>
<dbReference type="EMBL" id="CP139779">
    <property type="protein sequence ID" value="WQB68865.1"/>
    <property type="molecule type" value="Genomic_DNA"/>
</dbReference>
<evidence type="ECO:0000313" key="3">
    <source>
        <dbReference type="EMBL" id="WQB68865.1"/>
    </source>
</evidence>
<dbReference type="PANTHER" id="PTHR21180">
    <property type="entry name" value="ENDONUCLEASE/EXONUCLEASE/PHOSPHATASE FAMILY DOMAIN-CONTAINING PROTEIN 1"/>
    <property type="match status" value="1"/>
</dbReference>
<evidence type="ECO:0000313" key="4">
    <source>
        <dbReference type="Proteomes" id="UP001324533"/>
    </source>
</evidence>
<feature type="domain" description="Helix-hairpin-helix DNA-binding motif class 1" evidence="2">
    <location>
        <begin position="189"/>
        <end position="208"/>
    </location>
</feature>
<dbReference type="InterPro" id="IPR003583">
    <property type="entry name" value="Hlx-hairpin-Hlx_DNA-bd_motif"/>
</dbReference>